<organism evidence="4 5">
    <name type="scientific">Laodelphax striatellus</name>
    <name type="common">Small brown planthopper</name>
    <name type="synonym">Delphax striatella</name>
    <dbReference type="NCBI Taxonomy" id="195883"/>
    <lineage>
        <taxon>Eukaryota</taxon>
        <taxon>Metazoa</taxon>
        <taxon>Ecdysozoa</taxon>
        <taxon>Arthropoda</taxon>
        <taxon>Hexapoda</taxon>
        <taxon>Insecta</taxon>
        <taxon>Pterygota</taxon>
        <taxon>Neoptera</taxon>
        <taxon>Paraneoptera</taxon>
        <taxon>Hemiptera</taxon>
        <taxon>Auchenorrhyncha</taxon>
        <taxon>Fulgoroidea</taxon>
        <taxon>Delphacidae</taxon>
        <taxon>Criomorphinae</taxon>
        <taxon>Laodelphax</taxon>
    </lineage>
</organism>
<dbReference type="GO" id="GO:0035099">
    <property type="term" value="P:hemocyte migration"/>
    <property type="evidence" value="ECO:0007669"/>
    <property type="project" value="TreeGrafter"/>
</dbReference>
<feature type="domain" description="Platelet-derived growth factor (PDGF) family profile" evidence="3">
    <location>
        <begin position="252"/>
        <end position="336"/>
    </location>
</feature>
<dbReference type="Proteomes" id="UP000291343">
    <property type="component" value="Unassembled WGS sequence"/>
</dbReference>
<name>A0A482X1N9_LAOST</name>
<keyword evidence="5" id="KW-1185">Reference proteome</keyword>
<feature type="chain" id="PRO_5019845134" description="Platelet-derived growth factor (PDGF) family profile domain-containing protein" evidence="2">
    <location>
        <begin position="27"/>
        <end position="447"/>
    </location>
</feature>
<proteinExistence type="predicted"/>
<dbReference type="EMBL" id="QKKF02019844">
    <property type="protein sequence ID" value="RZF39663.1"/>
    <property type="molecule type" value="Genomic_DNA"/>
</dbReference>
<feature type="compositionally biased region" description="Basic and acidic residues" evidence="1">
    <location>
        <begin position="161"/>
        <end position="170"/>
    </location>
</feature>
<dbReference type="SUPFAM" id="SSF57501">
    <property type="entry name" value="Cystine-knot cytokines"/>
    <property type="match status" value="1"/>
</dbReference>
<reference evidence="4 5" key="1">
    <citation type="journal article" date="2017" name="Gigascience">
        <title>Genome sequence of the small brown planthopper, Laodelphax striatellus.</title>
        <authorList>
            <person name="Zhu J."/>
            <person name="Jiang F."/>
            <person name="Wang X."/>
            <person name="Yang P."/>
            <person name="Bao Y."/>
            <person name="Zhao W."/>
            <person name="Wang W."/>
            <person name="Lu H."/>
            <person name="Wang Q."/>
            <person name="Cui N."/>
            <person name="Li J."/>
            <person name="Chen X."/>
            <person name="Luo L."/>
            <person name="Yu J."/>
            <person name="Kang L."/>
            <person name="Cui F."/>
        </authorList>
    </citation>
    <scope>NUCLEOTIDE SEQUENCE [LARGE SCALE GENOMIC DNA]</scope>
    <source>
        <strain evidence="4">Lst14</strain>
    </source>
</reference>
<dbReference type="GO" id="GO:0016020">
    <property type="term" value="C:membrane"/>
    <property type="evidence" value="ECO:0007669"/>
    <property type="project" value="InterPro"/>
</dbReference>
<evidence type="ECO:0000313" key="5">
    <source>
        <dbReference type="Proteomes" id="UP000291343"/>
    </source>
</evidence>
<feature type="compositionally biased region" description="Basic residues" evidence="1">
    <location>
        <begin position="37"/>
        <end position="54"/>
    </location>
</feature>
<dbReference type="AlphaFoldDB" id="A0A482X1N9"/>
<dbReference type="InterPro" id="IPR000072">
    <property type="entry name" value="PDGF/VEGF_dom"/>
</dbReference>
<feature type="compositionally biased region" description="Acidic residues" evidence="1">
    <location>
        <begin position="141"/>
        <end position="160"/>
    </location>
</feature>
<dbReference type="PANTHER" id="PTHR21719:SF1">
    <property type="entry name" value="FI06402P-RELATED"/>
    <property type="match status" value="1"/>
</dbReference>
<gene>
    <name evidence="4" type="ORF">LSTR_LSTR001184</name>
</gene>
<dbReference type="Pfam" id="PF00341">
    <property type="entry name" value="PDGF"/>
    <property type="match status" value="1"/>
</dbReference>
<evidence type="ECO:0000259" key="3">
    <source>
        <dbReference type="Pfam" id="PF00341"/>
    </source>
</evidence>
<comment type="caution">
    <text evidence="4">The sequence shown here is derived from an EMBL/GenBank/DDBJ whole genome shotgun (WGS) entry which is preliminary data.</text>
</comment>
<feature type="signal peptide" evidence="2">
    <location>
        <begin position="1"/>
        <end position="26"/>
    </location>
</feature>
<accession>A0A482X1N9</accession>
<dbReference type="GO" id="GO:0008083">
    <property type="term" value="F:growth factor activity"/>
    <property type="evidence" value="ECO:0007669"/>
    <property type="project" value="InterPro"/>
</dbReference>
<protein>
    <recommendedName>
        <fullName evidence="3">Platelet-derived growth factor (PDGF) family profile domain-containing protein</fullName>
    </recommendedName>
</protein>
<sequence>MSPINLSLLLFSIAVVLECSPNHVSCYSVPSSATSSHHNRHSHSHHHHNHHHQSDHHQADQPHRPRTSSRFAQLDRILDRLDSDGFNENTLDDLSTRATIVDKVDNGSTVVSTESWLIQPVSARNPPPPRSSPRLNVDNNENGDDDDDDYDDYDDDVDSDFGDKSRRQPENEGWIEDLGGMQAQADTEINQRSPYSEAKWRTMGSRSGVDMLFNNYRRGIQNSITDSGGRQETQEAMQHNMRMSREGACKVPRARVVRVADLYPSANKQYLPACTILHQCTDDAGCCVGRKRCGAKTTKRVVLYFNTVTFYYQGRSRRQENSVEKLTFYNHTECECQDAGNEEMPRDATYQRHTHLSRTNVAEKICRCPSEYTVRHLANGSCTCDCFDKQRDCIKYKKGNEYFSHNDRLCIEMETCLQPTCDFGVYMRRSGRCPKRTEKFRTWQRYT</sequence>
<feature type="region of interest" description="Disordered" evidence="1">
    <location>
        <begin position="118"/>
        <end position="176"/>
    </location>
</feature>
<dbReference type="InterPro" id="IPR029034">
    <property type="entry name" value="Cystine-knot_cytokine"/>
</dbReference>
<evidence type="ECO:0000313" key="4">
    <source>
        <dbReference type="EMBL" id="RZF39663.1"/>
    </source>
</evidence>
<evidence type="ECO:0000256" key="1">
    <source>
        <dbReference type="SAM" id="MobiDB-lite"/>
    </source>
</evidence>
<dbReference type="STRING" id="195883.A0A482X1N9"/>
<dbReference type="OrthoDB" id="6370328at2759"/>
<keyword evidence="2" id="KW-0732">Signal</keyword>
<dbReference type="PANTHER" id="PTHR21719">
    <property type="entry name" value="FI06402P-RELATED"/>
    <property type="match status" value="1"/>
</dbReference>
<evidence type="ECO:0000256" key="2">
    <source>
        <dbReference type="SAM" id="SignalP"/>
    </source>
</evidence>
<feature type="region of interest" description="Disordered" evidence="1">
    <location>
        <begin position="28"/>
        <end position="69"/>
    </location>
</feature>
<dbReference type="Gene3D" id="2.10.90.10">
    <property type="entry name" value="Cystine-knot cytokines"/>
    <property type="match status" value="1"/>
</dbReference>
<dbReference type="InParanoid" id="A0A482X1N9"/>